<proteinExistence type="predicted"/>
<comment type="caution">
    <text evidence="1">The sequence shown here is derived from an EMBL/GenBank/DDBJ whole genome shotgun (WGS) entry which is preliminary data.</text>
</comment>
<evidence type="ECO:0008006" key="3">
    <source>
        <dbReference type="Google" id="ProtNLM"/>
    </source>
</evidence>
<name>A0ABW3M6B2_9PSEU</name>
<dbReference type="Proteomes" id="UP001597045">
    <property type="component" value="Unassembled WGS sequence"/>
</dbReference>
<gene>
    <name evidence="1" type="ORF">ACFQ1S_02370</name>
</gene>
<protein>
    <recommendedName>
        <fullName evidence="3">Transposase</fullName>
    </recommendedName>
</protein>
<keyword evidence="2" id="KW-1185">Reference proteome</keyword>
<organism evidence="1 2">
    <name type="scientific">Kibdelosporangium lantanae</name>
    <dbReference type="NCBI Taxonomy" id="1497396"/>
    <lineage>
        <taxon>Bacteria</taxon>
        <taxon>Bacillati</taxon>
        <taxon>Actinomycetota</taxon>
        <taxon>Actinomycetes</taxon>
        <taxon>Pseudonocardiales</taxon>
        <taxon>Pseudonocardiaceae</taxon>
        <taxon>Kibdelosporangium</taxon>
    </lineage>
</organism>
<dbReference type="EMBL" id="JBHTIS010000068">
    <property type="protein sequence ID" value="MFD1044515.1"/>
    <property type="molecule type" value="Genomic_DNA"/>
</dbReference>
<evidence type="ECO:0000313" key="1">
    <source>
        <dbReference type="EMBL" id="MFD1044515.1"/>
    </source>
</evidence>
<accession>A0ABW3M6B2</accession>
<sequence length="44" mass="5304">MMESVGKKKRRARRVFTPEFTAEIVELRRREDRSLGQVTRDRPD</sequence>
<evidence type="ECO:0000313" key="2">
    <source>
        <dbReference type="Proteomes" id="UP001597045"/>
    </source>
</evidence>
<reference evidence="2" key="1">
    <citation type="journal article" date="2019" name="Int. J. Syst. Evol. Microbiol.">
        <title>The Global Catalogue of Microorganisms (GCM) 10K type strain sequencing project: providing services to taxonomists for standard genome sequencing and annotation.</title>
        <authorList>
            <consortium name="The Broad Institute Genomics Platform"/>
            <consortium name="The Broad Institute Genome Sequencing Center for Infectious Disease"/>
            <person name="Wu L."/>
            <person name="Ma J."/>
        </authorList>
    </citation>
    <scope>NUCLEOTIDE SEQUENCE [LARGE SCALE GENOMIC DNA]</scope>
    <source>
        <strain evidence="2">JCM 31486</strain>
    </source>
</reference>